<dbReference type="OrthoDB" id="573709at2"/>
<feature type="transmembrane region" description="Helical" evidence="1">
    <location>
        <begin position="151"/>
        <end position="170"/>
    </location>
</feature>
<keyword evidence="1" id="KW-1133">Transmembrane helix</keyword>
<dbReference type="AlphaFoldDB" id="A0A2W7VKS1"/>
<evidence type="ECO:0000313" key="3">
    <source>
        <dbReference type="Proteomes" id="UP000249177"/>
    </source>
</evidence>
<proteinExistence type="predicted"/>
<keyword evidence="1" id="KW-0472">Membrane</keyword>
<evidence type="ECO:0000313" key="2">
    <source>
        <dbReference type="EMBL" id="PZX92812.1"/>
    </source>
</evidence>
<feature type="transmembrane region" description="Helical" evidence="1">
    <location>
        <begin position="24"/>
        <end position="41"/>
    </location>
</feature>
<dbReference type="RefSeq" id="WP_111410577.1">
    <property type="nucleotide sequence ID" value="NZ_QKXH01000008.1"/>
</dbReference>
<name>A0A2W7VKS1_9FLAO</name>
<dbReference type="Proteomes" id="UP000249177">
    <property type="component" value="Unassembled WGS sequence"/>
</dbReference>
<protein>
    <submittedName>
        <fullName evidence="2">Uncharacterized protein</fullName>
    </submittedName>
</protein>
<organism evidence="2 3">
    <name type="scientific">Flavobacterium aquariorum</name>
    <dbReference type="NCBI Taxonomy" id="2217670"/>
    <lineage>
        <taxon>Bacteria</taxon>
        <taxon>Pseudomonadati</taxon>
        <taxon>Bacteroidota</taxon>
        <taxon>Flavobacteriia</taxon>
        <taxon>Flavobacteriales</taxon>
        <taxon>Flavobacteriaceae</taxon>
        <taxon>Flavobacterium</taxon>
    </lineage>
</organism>
<feature type="transmembrane region" description="Helical" evidence="1">
    <location>
        <begin position="124"/>
        <end position="144"/>
    </location>
</feature>
<keyword evidence="1" id="KW-0812">Transmembrane</keyword>
<reference evidence="2 3" key="1">
    <citation type="submission" date="2018-06" db="EMBL/GenBank/DDBJ databases">
        <title>Flavobacterium sp IMCC34762, genome.</title>
        <authorList>
            <person name="Joung Y."/>
            <person name="Cho J."/>
            <person name="Song J."/>
        </authorList>
    </citation>
    <scope>NUCLEOTIDE SEQUENCE [LARGE SCALE GENOMIC DNA]</scope>
    <source>
        <strain evidence="2 3">IMCC34762</strain>
    </source>
</reference>
<feature type="transmembrane region" description="Helical" evidence="1">
    <location>
        <begin position="53"/>
        <end position="73"/>
    </location>
</feature>
<gene>
    <name evidence="2" type="ORF">DOS84_13135</name>
</gene>
<accession>A0A2W7VKS1</accession>
<keyword evidence="3" id="KW-1185">Reference proteome</keyword>
<dbReference type="EMBL" id="QKXH01000008">
    <property type="protein sequence ID" value="PZX92812.1"/>
    <property type="molecule type" value="Genomic_DNA"/>
</dbReference>
<feature type="transmembrane region" description="Helical" evidence="1">
    <location>
        <begin position="176"/>
        <end position="200"/>
    </location>
</feature>
<sequence length="227" mass="26529">MDDKTLKHLEFIQNTINRMSTNSFIIKGWAITLVGIILGLNKLEGNYIFKKSFYNFPIEMVIVLLIIFLFWFINAYFLQQERRYIYIYSKTIEPFNPNSPGSNNTLILDMNYKNYDTSPSISSKLYYCISAVSVLCALVSYFFFDQVVFKIIFTVVFVLISLFNITYTLHNKYLCNYWACFMGRTLISVYGTMIVLLLLANHSMFNIESKIKSEKTECECVIKNNSK</sequence>
<evidence type="ECO:0000256" key="1">
    <source>
        <dbReference type="SAM" id="Phobius"/>
    </source>
</evidence>
<comment type="caution">
    <text evidence="2">The sequence shown here is derived from an EMBL/GenBank/DDBJ whole genome shotgun (WGS) entry which is preliminary data.</text>
</comment>